<dbReference type="GO" id="GO:0004523">
    <property type="term" value="F:RNA-DNA hybrid ribonuclease activity"/>
    <property type="evidence" value="ECO:0007669"/>
    <property type="project" value="InterPro"/>
</dbReference>
<dbReference type="Pfam" id="PF13456">
    <property type="entry name" value="RVT_3"/>
    <property type="match status" value="1"/>
</dbReference>
<organism evidence="2 3">
    <name type="scientific">Hibiscus syriacus</name>
    <name type="common">Rose of Sharon</name>
    <dbReference type="NCBI Taxonomy" id="106335"/>
    <lineage>
        <taxon>Eukaryota</taxon>
        <taxon>Viridiplantae</taxon>
        <taxon>Streptophyta</taxon>
        <taxon>Embryophyta</taxon>
        <taxon>Tracheophyta</taxon>
        <taxon>Spermatophyta</taxon>
        <taxon>Magnoliopsida</taxon>
        <taxon>eudicotyledons</taxon>
        <taxon>Gunneridae</taxon>
        <taxon>Pentapetalae</taxon>
        <taxon>rosids</taxon>
        <taxon>malvids</taxon>
        <taxon>Malvales</taxon>
        <taxon>Malvaceae</taxon>
        <taxon>Malvoideae</taxon>
        <taxon>Hibiscus</taxon>
    </lineage>
</organism>
<reference evidence="2" key="1">
    <citation type="submission" date="2019-09" db="EMBL/GenBank/DDBJ databases">
        <title>Draft genome information of white flower Hibiscus syriacus.</title>
        <authorList>
            <person name="Kim Y.-M."/>
        </authorList>
    </citation>
    <scope>NUCLEOTIDE SEQUENCE [LARGE SCALE GENOMIC DNA]</scope>
    <source>
        <strain evidence="2">YM2019G1</strain>
    </source>
</reference>
<accession>A0A6A2ZN37</accession>
<dbReference type="GO" id="GO:0003676">
    <property type="term" value="F:nucleic acid binding"/>
    <property type="evidence" value="ECO:0007669"/>
    <property type="project" value="InterPro"/>
</dbReference>
<dbReference type="PANTHER" id="PTHR47723">
    <property type="entry name" value="OS05G0353850 PROTEIN"/>
    <property type="match status" value="1"/>
</dbReference>
<dbReference type="AlphaFoldDB" id="A0A6A2ZN37"/>
<name>A0A6A2ZN37_HIBSY</name>
<dbReference type="InterPro" id="IPR002156">
    <property type="entry name" value="RNaseH_domain"/>
</dbReference>
<dbReference type="EMBL" id="VEPZ02001129">
    <property type="protein sequence ID" value="KAE8692877.1"/>
    <property type="molecule type" value="Genomic_DNA"/>
</dbReference>
<feature type="domain" description="RNase H type-1" evidence="1">
    <location>
        <begin position="33"/>
        <end position="86"/>
    </location>
</feature>
<dbReference type="CDD" id="cd06222">
    <property type="entry name" value="RNase_H_like"/>
    <property type="match status" value="1"/>
</dbReference>
<proteinExistence type="predicted"/>
<protein>
    <recommendedName>
        <fullName evidence="1">RNase H type-1 domain-containing protein</fullName>
    </recommendedName>
</protein>
<comment type="caution">
    <text evidence="2">The sequence shown here is derived from an EMBL/GenBank/DDBJ whole genome shotgun (WGS) entry which is preliminary data.</text>
</comment>
<dbReference type="PANTHER" id="PTHR47723:SF19">
    <property type="entry name" value="POLYNUCLEOTIDYL TRANSFERASE, RIBONUCLEASE H-LIKE SUPERFAMILY PROTEIN"/>
    <property type="match status" value="1"/>
</dbReference>
<dbReference type="InterPro" id="IPR044730">
    <property type="entry name" value="RNase_H-like_dom_plant"/>
</dbReference>
<gene>
    <name evidence="2" type="ORF">F3Y22_tig00110828pilonHSYRG00181</name>
</gene>
<dbReference type="InterPro" id="IPR053151">
    <property type="entry name" value="RNase_H-like"/>
</dbReference>
<dbReference type="Proteomes" id="UP000436088">
    <property type="component" value="Unassembled WGS sequence"/>
</dbReference>
<evidence type="ECO:0000259" key="1">
    <source>
        <dbReference type="Pfam" id="PF13456"/>
    </source>
</evidence>
<sequence>MIHTFQANHHQQASRAAMNQQWCAFKTDFLKLNTDATINHAILEAAGGGGVRDSKGEWVVGYCRSIGCCSPLYAELWALFDGLDLA</sequence>
<keyword evidence="3" id="KW-1185">Reference proteome</keyword>
<evidence type="ECO:0000313" key="3">
    <source>
        <dbReference type="Proteomes" id="UP000436088"/>
    </source>
</evidence>
<evidence type="ECO:0000313" key="2">
    <source>
        <dbReference type="EMBL" id="KAE8692877.1"/>
    </source>
</evidence>